<dbReference type="OrthoDB" id="1495672at2"/>
<dbReference type="Proteomes" id="UP000239522">
    <property type="component" value="Unassembled WGS sequence"/>
</dbReference>
<dbReference type="Pfam" id="PF13239">
    <property type="entry name" value="2TM"/>
    <property type="match status" value="1"/>
</dbReference>
<organism evidence="3 4">
    <name type="scientific">Polaribacter filamentus</name>
    <dbReference type="NCBI Taxonomy" id="53483"/>
    <lineage>
        <taxon>Bacteria</taxon>
        <taxon>Pseudomonadati</taxon>
        <taxon>Bacteroidota</taxon>
        <taxon>Flavobacteriia</taxon>
        <taxon>Flavobacteriales</taxon>
        <taxon>Flavobacteriaceae</taxon>
    </lineage>
</organism>
<dbReference type="EMBL" id="MQUA01000013">
    <property type="protein sequence ID" value="PQB07076.1"/>
    <property type="molecule type" value="Genomic_DNA"/>
</dbReference>
<feature type="transmembrane region" description="Helical" evidence="1">
    <location>
        <begin position="65"/>
        <end position="84"/>
    </location>
</feature>
<reference evidence="3 4" key="1">
    <citation type="submission" date="2016-11" db="EMBL/GenBank/DDBJ databases">
        <title>Trade-off between light-utilization and light-protection in marine flavobacteria.</title>
        <authorList>
            <person name="Kumagai Y."/>
        </authorList>
    </citation>
    <scope>NUCLEOTIDE SEQUENCE [LARGE SCALE GENOMIC DNA]</scope>
    <source>
        <strain evidence="3 4">ATCC 700397</strain>
    </source>
</reference>
<evidence type="ECO:0000259" key="2">
    <source>
        <dbReference type="Pfam" id="PF13239"/>
    </source>
</evidence>
<feature type="transmembrane region" description="Helical" evidence="1">
    <location>
        <begin position="23"/>
        <end position="45"/>
    </location>
</feature>
<accession>A0A2S7KWV6</accession>
<dbReference type="RefSeq" id="WP_104809311.1">
    <property type="nucleotide sequence ID" value="NZ_MQUA01000013.1"/>
</dbReference>
<protein>
    <recommendedName>
        <fullName evidence="2">2TM domain-containing protein</fullName>
    </recommendedName>
</protein>
<keyword evidence="1" id="KW-0472">Membrane</keyword>
<name>A0A2S7KWV6_9FLAO</name>
<comment type="caution">
    <text evidence="3">The sequence shown here is derived from an EMBL/GenBank/DDBJ whole genome shotgun (WGS) entry which is preliminary data.</text>
</comment>
<evidence type="ECO:0000313" key="3">
    <source>
        <dbReference type="EMBL" id="PQB07076.1"/>
    </source>
</evidence>
<sequence length="105" mass="12514">MESTIKKSTYKQAEKRVKRIRDFYNHLQIFVIIMAPILLFSNAIIGFFESYIDNGNTLEWVKVNIWINTLLWFIGVAIHGLFVFKVNLIDKWEKNKVAEFMNRKD</sequence>
<keyword evidence="1" id="KW-0812">Transmembrane</keyword>
<dbReference type="AlphaFoldDB" id="A0A2S7KWV6"/>
<evidence type="ECO:0000256" key="1">
    <source>
        <dbReference type="SAM" id="Phobius"/>
    </source>
</evidence>
<keyword evidence="1" id="KW-1133">Transmembrane helix</keyword>
<gene>
    <name evidence="3" type="ORF">BST83_07885</name>
</gene>
<evidence type="ECO:0000313" key="4">
    <source>
        <dbReference type="Proteomes" id="UP000239522"/>
    </source>
</evidence>
<keyword evidence="4" id="KW-1185">Reference proteome</keyword>
<feature type="domain" description="2TM" evidence="2">
    <location>
        <begin position="11"/>
        <end position="102"/>
    </location>
</feature>
<proteinExistence type="predicted"/>
<dbReference type="InterPro" id="IPR025698">
    <property type="entry name" value="2TM_dom"/>
</dbReference>